<reference evidence="2 3" key="1">
    <citation type="submission" date="2023-06" db="EMBL/GenBank/DDBJ databases">
        <authorList>
            <person name="Ye Y.-Q."/>
            <person name="Du Z.-J."/>
        </authorList>
    </citation>
    <scope>NUCLEOTIDE SEQUENCE [LARGE SCALE GENOMIC DNA]</scope>
    <source>
        <strain evidence="2 3">SDUM287046</strain>
    </source>
</reference>
<keyword evidence="1" id="KW-0812">Transmembrane</keyword>
<comment type="caution">
    <text evidence="2">The sequence shown here is derived from an EMBL/GenBank/DDBJ whole genome shotgun (WGS) entry which is preliminary data.</text>
</comment>
<dbReference type="RefSeq" id="WP_290253175.1">
    <property type="nucleotide sequence ID" value="NZ_JAUGQQ010000001.1"/>
</dbReference>
<sequence length="324" mass="37699">MAQNNHDEIDLGYVFKKISAFFRSFVKLIFLVVAFFVKYIIVLIILILIGVGIGYYVDKNAVKVYDNHLIVIPNFESTQYLYEKVEALSSKLKDRDLDFLKTTIGTHYTELVNLEAKPIVDLFNFAATSRERVDLFKVLTDKQDIPDYVKDPQNFQYFKYHHITVKIKGKAHSKEIVAAIEKYLNDNEHFGEYMKVNRESTQFRIETSKKTISQIDSILNSAASIDKGNSNLPSVMVSDNSQLNDVIQSKDRMLYNLLKLNMQKVDEQSIIKIAAINYNVSDFSRFRLNNKVFYPLMLVLLFSGFFFLRHLYRKMKQIAETDEN</sequence>
<evidence type="ECO:0000256" key="1">
    <source>
        <dbReference type="SAM" id="Phobius"/>
    </source>
</evidence>
<dbReference type="Proteomes" id="UP001244787">
    <property type="component" value="Unassembled WGS sequence"/>
</dbReference>
<proteinExistence type="predicted"/>
<feature type="transmembrane region" description="Helical" evidence="1">
    <location>
        <begin position="292"/>
        <end position="308"/>
    </location>
</feature>
<feature type="transmembrane region" description="Helical" evidence="1">
    <location>
        <begin position="25"/>
        <end position="57"/>
    </location>
</feature>
<name>A0ABT8DJB8_9FLAO</name>
<organism evidence="2 3">
    <name type="scientific">Aequorivita aurantiaca</name>
    <dbReference type="NCBI Taxonomy" id="3053356"/>
    <lineage>
        <taxon>Bacteria</taxon>
        <taxon>Pseudomonadati</taxon>
        <taxon>Bacteroidota</taxon>
        <taxon>Flavobacteriia</taxon>
        <taxon>Flavobacteriales</taxon>
        <taxon>Flavobacteriaceae</taxon>
        <taxon>Aequorivita</taxon>
    </lineage>
</organism>
<accession>A0ABT8DJB8</accession>
<evidence type="ECO:0000313" key="3">
    <source>
        <dbReference type="Proteomes" id="UP001244787"/>
    </source>
</evidence>
<evidence type="ECO:0000313" key="2">
    <source>
        <dbReference type="EMBL" id="MDN3723097.1"/>
    </source>
</evidence>
<keyword evidence="1" id="KW-1133">Transmembrane helix</keyword>
<gene>
    <name evidence="2" type="ORF">QRD02_01780</name>
</gene>
<keyword evidence="1" id="KW-0472">Membrane</keyword>
<dbReference type="EMBL" id="JAUGQQ010000001">
    <property type="protein sequence ID" value="MDN3723097.1"/>
    <property type="molecule type" value="Genomic_DNA"/>
</dbReference>
<protein>
    <recommendedName>
        <fullName evidence="4">Chain length determinant protein</fullName>
    </recommendedName>
</protein>
<evidence type="ECO:0008006" key="4">
    <source>
        <dbReference type="Google" id="ProtNLM"/>
    </source>
</evidence>
<keyword evidence="3" id="KW-1185">Reference proteome</keyword>